<keyword evidence="2" id="KW-0808">Transferase</keyword>
<evidence type="ECO:0000313" key="6">
    <source>
        <dbReference type="EMBL" id="GAA1786943.1"/>
    </source>
</evidence>
<evidence type="ECO:0000313" key="7">
    <source>
        <dbReference type="Proteomes" id="UP001500218"/>
    </source>
</evidence>
<dbReference type="Proteomes" id="UP001500218">
    <property type="component" value="Unassembled WGS sequence"/>
</dbReference>
<protein>
    <submittedName>
        <fullName evidence="6">Glycosyltransferase family 4 protein</fullName>
    </submittedName>
</protein>
<feature type="domain" description="Glycosyltransferase subfamily 4-like N-terminal" evidence="5">
    <location>
        <begin position="14"/>
        <end position="139"/>
    </location>
</feature>
<dbReference type="InterPro" id="IPR001296">
    <property type="entry name" value="Glyco_trans_1"/>
</dbReference>
<keyword evidence="7" id="KW-1185">Reference proteome</keyword>
<organism evidence="6 7">
    <name type="scientific">Luedemannella flava</name>
    <dbReference type="NCBI Taxonomy" id="349316"/>
    <lineage>
        <taxon>Bacteria</taxon>
        <taxon>Bacillati</taxon>
        <taxon>Actinomycetota</taxon>
        <taxon>Actinomycetes</taxon>
        <taxon>Micromonosporales</taxon>
        <taxon>Micromonosporaceae</taxon>
        <taxon>Luedemannella</taxon>
    </lineage>
</organism>
<dbReference type="EMBL" id="BAAALT010000012">
    <property type="protein sequence ID" value="GAA1786943.1"/>
    <property type="molecule type" value="Genomic_DNA"/>
</dbReference>
<dbReference type="PANTHER" id="PTHR12526">
    <property type="entry name" value="GLYCOSYLTRANSFERASE"/>
    <property type="match status" value="1"/>
</dbReference>
<proteinExistence type="predicted"/>
<sequence length="416" mass="44326">MVVPPWYEMPPTGYGGLEMIASALVDGLVERGHDVTLFGAGERTGTKATFVSTTPTLQYARLGETLPDVLHVARVHRLIAAGDFDIVHDHTAPGPLTAGRLTTPTVLTVHGGVDGELGDYYEAVGDTIRLIAISHSQRRKRTTLPWIATVHNGLTVPDDAEGRPGGTDGPVVWLARFNPDKGPDLAINACRTAGLPLVLAGKCNEALEERYFNNVITPMLDDSVEVLVNADRPTIQARLRAARCMIMPIRWEEPFGMVMIEAMVEGVPVVALRRGAVPEIIRDGVTGFICDSVDELPDALHAARELDPAACVRHVRESFSSVVMAERYERAYYSAIEAHFTLLPPPHAARAKTELPASARGVGAAALSGTNRPAAGGGTVLGRAATGTTTTPVIGPTNAPQLGALSHRKPNKGPVH</sequence>
<dbReference type="Gene3D" id="3.40.50.2000">
    <property type="entry name" value="Glycogen Phosphorylase B"/>
    <property type="match status" value="2"/>
</dbReference>
<accession>A0ABN2LG46</accession>
<evidence type="ECO:0000259" key="4">
    <source>
        <dbReference type="Pfam" id="PF00534"/>
    </source>
</evidence>
<dbReference type="Pfam" id="PF00534">
    <property type="entry name" value="Glycos_transf_1"/>
    <property type="match status" value="1"/>
</dbReference>
<keyword evidence="1" id="KW-0328">Glycosyltransferase</keyword>
<comment type="caution">
    <text evidence="6">The sequence shown here is derived from an EMBL/GenBank/DDBJ whole genome shotgun (WGS) entry which is preliminary data.</text>
</comment>
<evidence type="ECO:0000259" key="5">
    <source>
        <dbReference type="Pfam" id="PF13439"/>
    </source>
</evidence>
<feature type="domain" description="Glycosyl transferase family 1" evidence="4">
    <location>
        <begin position="171"/>
        <end position="293"/>
    </location>
</feature>
<name>A0ABN2LG46_9ACTN</name>
<dbReference type="SUPFAM" id="SSF53756">
    <property type="entry name" value="UDP-Glycosyltransferase/glycogen phosphorylase"/>
    <property type="match status" value="1"/>
</dbReference>
<reference evidence="6 7" key="1">
    <citation type="journal article" date="2019" name="Int. J. Syst. Evol. Microbiol.">
        <title>The Global Catalogue of Microorganisms (GCM) 10K type strain sequencing project: providing services to taxonomists for standard genome sequencing and annotation.</title>
        <authorList>
            <consortium name="The Broad Institute Genomics Platform"/>
            <consortium name="The Broad Institute Genome Sequencing Center for Infectious Disease"/>
            <person name="Wu L."/>
            <person name="Ma J."/>
        </authorList>
    </citation>
    <scope>NUCLEOTIDE SEQUENCE [LARGE SCALE GENOMIC DNA]</scope>
    <source>
        <strain evidence="6 7">JCM 13250</strain>
    </source>
</reference>
<feature type="compositionally biased region" description="Basic residues" evidence="3">
    <location>
        <begin position="406"/>
        <end position="416"/>
    </location>
</feature>
<dbReference type="Pfam" id="PF13439">
    <property type="entry name" value="Glyco_transf_4"/>
    <property type="match status" value="1"/>
</dbReference>
<evidence type="ECO:0000256" key="2">
    <source>
        <dbReference type="ARBA" id="ARBA00022679"/>
    </source>
</evidence>
<gene>
    <name evidence="6" type="ORF">GCM10009682_06290</name>
</gene>
<dbReference type="PANTHER" id="PTHR12526:SF595">
    <property type="entry name" value="BLL5217 PROTEIN"/>
    <property type="match status" value="1"/>
</dbReference>
<feature type="region of interest" description="Disordered" evidence="3">
    <location>
        <begin position="367"/>
        <end position="416"/>
    </location>
</feature>
<evidence type="ECO:0000256" key="1">
    <source>
        <dbReference type="ARBA" id="ARBA00022676"/>
    </source>
</evidence>
<dbReference type="InterPro" id="IPR028098">
    <property type="entry name" value="Glyco_trans_4-like_N"/>
</dbReference>
<evidence type="ECO:0000256" key="3">
    <source>
        <dbReference type="SAM" id="MobiDB-lite"/>
    </source>
</evidence>
<feature type="compositionally biased region" description="Low complexity" evidence="3">
    <location>
        <begin position="381"/>
        <end position="399"/>
    </location>
</feature>
<dbReference type="CDD" id="cd03802">
    <property type="entry name" value="GT4_AviGT4-like"/>
    <property type="match status" value="1"/>
</dbReference>